<accession>A0A8H3FZT4</accession>
<feature type="compositionally biased region" description="Polar residues" evidence="6">
    <location>
        <begin position="238"/>
        <end position="257"/>
    </location>
</feature>
<keyword evidence="3" id="KW-0687">Ribonucleoprotein</keyword>
<organism evidence="7 8">
    <name type="scientific">Alectoria fallacina</name>
    <dbReference type="NCBI Taxonomy" id="1903189"/>
    <lineage>
        <taxon>Eukaryota</taxon>
        <taxon>Fungi</taxon>
        <taxon>Dikarya</taxon>
        <taxon>Ascomycota</taxon>
        <taxon>Pezizomycotina</taxon>
        <taxon>Lecanoromycetes</taxon>
        <taxon>OSLEUM clade</taxon>
        <taxon>Lecanoromycetidae</taxon>
        <taxon>Lecanorales</taxon>
        <taxon>Lecanorineae</taxon>
        <taxon>Parmeliaceae</taxon>
        <taxon>Alectoria</taxon>
    </lineage>
</organism>
<evidence type="ECO:0000256" key="1">
    <source>
        <dbReference type="ARBA" id="ARBA00008760"/>
    </source>
</evidence>
<dbReference type="HAMAP" id="MF_00373">
    <property type="entry name" value="Ribosomal_bL28"/>
    <property type="match status" value="1"/>
</dbReference>
<evidence type="ECO:0000313" key="8">
    <source>
        <dbReference type="Proteomes" id="UP000664203"/>
    </source>
</evidence>
<dbReference type="PANTHER" id="PTHR13528:SF2">
    <property type="entry name" value="LARGE RIBOSOMAL SUBUNIT PROTEIN BL28M"/>
    <property type="match status" value="1"/>
</dbReference>
<dbReference type="SUPFAM" id="SSF143800">
    <property type="entry name" value="L28p-like"/>
    <property type="match status" value="1"/>
</dbReference>
<dbReference type="InterPro" id="IPR037147">
    <property type="entry name" value="Ribosomal_bL28_sf"/>
</dbReference>
<name>A0A8H3FZT4_9LECA</name>
<evidence type="ECO:0000313" key="7">
    <source>
        <dbReference type="EMBL" id="CAF9934017.1"/>
    </source>
</evidence>
<dbReference type="GO" id="GO:0003735">
    <property type="term" value="F:structural constituent of ribosome"/>
    <property type="evidence" value="ECO:0007669"/>
    <property type="project" value="InterPro"/>
</dbReference>
<protein>
    <recommendedName>
        <fullName evidence="4">Large ribosomal subunit protein bL28m</fullName>
    </recommendedName>
</protein>
<keyword evidence="2 7" id="KW-0689">Ribosomal protein</keyword>
<comment type="caution">
    <text evidence="7">The sequence shown here is derived from an EMBL/GenBank/DDBJ whole genome shotgun (WGS) entry which is preliminary data.</text>
</comment>
<dbReference type="InterPro" id="IPR026569">
    <property type="entry name" value="Ribosomal_bL28"/>
</dbReference>
<gene>
    <name evidence="7" type="primary">MRPL24</name>
    <name evidence="7" type="ORF">ALECFALPRED_005824</name>
</gene>
<dbReference type="GO" id="GO:0005762">
    <property type="term" value="C:mitochondrial large ribosomal subunit"/>
    <property type="evidence" value="ECO:0007669"/>
    <property type="project" value="TreeGrafter"/>
</dbReference>
<evidence type="ECO:0000256" key="3">
    <source>
        <dbReference type="ARBA" id="ARBA00023274"/>
    </source>
</evidence>
<sequence length="374" mass="42094">MAVPKPPPLRYLRSFSTTLRTANPATQSHPPRYTQSPPPYPYGPALHYKQSDSGLYGGATLQFGNKVSEKNALKSRRVWRPNIHNKRLWSDGLGRFVQIRVQARVLRTIDKCGGLDEYLLGEKPQRLKELGVQGWRLRWLVLRTGKVKRRVRAEREALGLVEHERAVAQKRFEERKAMKAESAGADALEDEIERAGGDVVGQTENSIDPPSPRTTTLETTIDRLTRALEAETVRRAQKTNPSSRSLLTANALPPQTNEPEKTPHTKTENPARRAAQNLNPASTSYTAEGKEQLGKQIEEIEEAVEAAMEHAEEDGRERLEAAMERLWSAREGLEGVRAEALVDLEVEEKEEEKEERKRSEGGVLGKIKGFFRRG</sequence>
<dbReference type="OrthoDB" id="361870at2759"/>
<dbReference type="Gene3D" id="2.30.170.40">
    <property type="entry name" value="Ribosomal protein L28/L24"/>
    <property type="match status" value="1"/>
</dbReference>
<dbReference type="InterPro" id="IPR034704">
    <property type="entry name" value="Ribosomal_bL28/bL31-like_sf"/>
</dbReference>
<evidence type="ECO:0000256" key="2">
    <source>
        <dbReference type="ARBA" id="ARBA00022980"/>
    </source>
</evidence>
<dbReference type="PANTHER" id="PTHR13528">
    <property type="entry name" value="39S RIBOSOMAL PROTEIN L28, MITOCHONDRIAL"/>
    <property type="match status" value="1"/>
</dbReference>
<feature type="compositionally biased region" description="Polar residues" evidence="6">
    <location>
        <begin position="276"/>
        <end position="286"/>
    </location>
</feature>
<dbReference type="EMBL" id="CAJPDR010000368">
    <property type="protein sequence ID" value="CAF9934017.1"/>
    <property type="molecule type" value="Genomic_DNA"/>
</dbReference>
<comment type="similarity">
    <text evidence="1">Belongs to the bacterial ribosomal protein bL28 family.</text>
</comment>
<reference evidence="7" key="1">
    <citation type="submission" date="2021-03" db="EMBL/GenBank/DDBJ databases">
        <authorList>
            <person name="Tagirdzhanova G."/>
        </authorList>
    </citation>
    <scope>NUCLEOTIDE SEQUENCE</scope>
</reference>
<evidence type="ECO:0000256" key="6">
    <source>
        <dbReference type="SAM" id="MobiDB-lite"/>
    </source>
</evidence>
<comment type="function">
    <text evidence="5">Component of the mitochondrial ribosome (mitoribosome), a dedicated translation machinery responsible for the synthesis of mitochondrial genome-encoded proteins, including at least some of the essential transmembrane subunits of the mitochondrial respiratory chain. The mitoribosomes are attached to the mitochondrial inner membrane and translation products are cotranslationally integrated into the membrane.</text>
</comment>
<dbReference type="Proteomes" id="UP000664203">
    <property type="component" value="Unassembled WGS sequence"/>
</dbReference>
<proteinExistence type="inferred from homology"/>
<evidence type="ECO:0000256" key="5">
    <source>
        <dbReference type="ARBA" id="ARBA00037226"/>
    </source>
</evidence>
<dbReference type="Pfam" id="PF00830">
    <property type="entry name" value="Ribosomal_L28"/>
    <property type="match status" value="1"/>
</dbReference>
<feature type="compositionally biased region" description="Basic and acidic residues" evidence="6">
    <location>
        <begin position="258"/>
        <end position="271"/>
    </location>
</feature>
<dbReference type="AlphaFoldDB" id="A0A8H3FZT4"/>
<evidence type="ECO:0000256" key="4">
    <source>
        <dbReference type="ARBA" id="ARBA00035269"/>
    </source>
</evidence>
<keyword evidence="8" id="KW-1185">Reference proteome</keyword>
<feature type="region of interest" description="Disordered" evidence="6">
    <location>
        <begin position="230"/>
        <end position="292"/>
    </location>
</feature>
<dbReference type="FunFam" id="2.30.170.40:FF:000003">
    <property type="entry name" value="54S ribosomal protein L24"/>
    <property type="match status" value="1"/>
</dbReference>